<accession>A0A8S4RQD4</accession>
<comment type="caution">
    <text evidence="1">The sequence shown here is derived from an EMBL/GenBank/DDBJ whole genome shotgun (WGS) entry which is preliminary data.</text>
</comment>
<protein>
    <submittedName>
        <fullName evidence="1">Jg14285 protein</fullName>
    </submittedName>
</protein>
<dbReference type="AlphaFoldDB" id="A0A8S4RQD4"/>
<evidence type="ECO:0000313" key="1">
    <source>
        <dbReference type="EMBL" id="CAH2240298.1"/>
    </source>
</evidence>
<keyword evidence="2" id="KW-1185">Reference proteome</keyword>
<organism evidence="1 2">
    <name type="scientific">Pararge aegeria aegeria</name>
    <dbReference type="NCBI Taxonomy" id="348720"/>
    <lineage>
        <taxon>Eukaryota</taxon>
        <taxon>Metazoa</taxon>
        <taxon>Ecdysozoa</taxon>
        <taxon>Arthropoda</taxon>
        <taxon>Hexapoda</taxon>
        <taxon>Insecta</taxon>
        <taxon>Pterygota</taxon>
        <taxon>Neoptera</taxon>
        <taxon>Endopterygota</taxon>
        <taxon>Lepidoptera</taxon>
        <taxon>Glossata</taxon>
        <taxon>Ditrysia</taxon>
        <taxon>Papilionoidea</taxon>
        <taxon>Nymphalidae</taxon>
        <taxon>Satyrinae</taxon>
        <taxon>Satyrini</taxon>
        <taxon>Parargina</taxon>
        <taxon>Pararge</taxon>
    </lineage>
</organism>
<gene>
    <name evidence="1" type="primary">jg14285</name>
    <name evidence="1" type="ORF">PAEG_LOCUS16895</name>
</gene>
<dbReference type="Proteomes" id="UP000838756">
    <property type="component" value="Unassembled WGS sequence"/>
</dbReference>
<dbReference type="EMBL" id="CAKXAJ010025493">
    <property type="protein sequence ID" value="CAH2240298.1"/>
    <property type="molecule type" value="Genomic_DNA"/>
</dbReference>
<evidence type="ECO:0000313" key="2">
    <source>
        <dbReference type="Proteomes" id="UP000838756"/>
    </source>
</evidence>
<proteinExistence type="predicted"/>
<sequence length="115" mass="12482">MTSSAAKSSTTTIMLRLNNLTDSLIICHILIKVIITTGTSDIGYISFGGICAACILRLYEEVAGSIGHLVKDLPTLRFPVRGRHSSIWDPKAHRFPELCAPPIDTSASKLIELCL</sequence>
<reference evidence="1" key="1">
    <citation type="submission" date="2022-03" db="EMBL/GenBank/DDBJ databases">
        <authorList>
            <person name="Lindestad O."/>
        </authorList>
    </citation>
    <scope>NUCLEOTIDE SEQUENCE</scope>
</reference>
<name>A0A8S4RQD4_9NEOP</name>